<evidence type="ECO:0000256" key="6">
    <source>
        <dbReference type="ARBA" id="ARBA00049117"/>
    </source>
</evidence>
<dbReference type="InterPro" id="IPR011629">
    <property type="entry name" value="CobW-like_C"/>
</dbReference>
<dbReference type="Gene3D" id="3.40.50.300">
    <property type="entry name" value="P-loop containing nucleotide triphosphate hydrolases"/>
    <property type="match status" value="1"/>
</dbReference>
<evidence type="ECO:0000256" key="2">
    <source>
        <dbReference type="ARBA" id="ARBA00022801"/>
    </source>
</evidence>
<gene>
    <name evidence="8" type="ORF">K788_0000579</name>
</gene>
<dbReference type="InterPro" id="IPR027417">
    <property type="entry name" value="P-loop_NTPase"/>
</dbReference>
<dbReference type="RefSeq" id="WP_035998369.1">
    <property type="nucleotide sequence ID" value="NZ_CP012747.1"/>
</dbReference>
<dbReference type="GO" id="GO:0016787">
    <property type="term" value="F:hydrolase activity"/>
    <property type="evidence" value="ECO:0007669"/>
    <property type="project" value="UniProtKB-KW"/>
</dbReference>
<name>A0A0P0RHT1_9BURK</name>
<dbReference type="PANTHER" id="PTHR13748:SF62">
    <property type="entry name" value="COBW DOMAIN-CONTAINING PROTEIN"/>
    <property type="match status" value="1"/>
</dbReference>
<dbReference type="SMART" id="SM00833">
    <property type="entry name" value="CobW_C"/>
    <property type="match status" value="1"/>
</dbReference>
<keyword evidence="3" id="KW-0143">Chaperone</keyword>
<evidence type="ECO:0000313" key="9">
    <source>
        <dbReference type="Proteomes" id="UP000019146"/>
    </source>
</evidence>
<keyword evidence="2" id="KW-0378">Hydrolase</keyword>
<accession>A0A0P0RHT1</accession>
<dbReference type="EMBL" id="CP012747">
    <property type="protein sequence ID" value="ALL68353.1"/>
    <property type="molecule type" value="Genomic_DNA"/>
</dbReference>
<dbReference type="InterPro" id="IPR051316">
    <property type="entry name" value="Zinc-reg_GTPase_activator"/>
</dbReference>
<dbReference type="InterPro" id="IPR036627">
    <property type="entry name" value="CobW-likC_sf"/>
</dbReference>
<dbReference type="GeneID" id="69972073"/>
<comment type="similarity">
    <text evidence="4">Belongs to the SIMIBI class G3E GTPase family. ZNG1 subfamily.</text>
</comment>
<dbReference type="AlphaFoldDB" id="A0A0P0RHT1"/>
<dbReference type="Proteomes" id="UP000019146">
    <property type="component" value="Chromosome 2"/>
</dbReference>
<dbReference type="InterPro" id="IPR003495">
    <property type="entry name" value="CobW/HypB/UreG_nucleotide-bd"/>
</dbReference>
<dbReference type="Gene3D" id="3.30.1220.10">
    <property type="entry name" value="CobW-like, C-terminal domain"/>
    <property type="match status" value="1"/>
</dbReference>
<dbReference type="GO" id="GO:0000166">
    <property type="term" value="F:nucleotide binding"/>
    <property type="evidence" value="ECO:0007669"/>
    <property type="project" value="UniProtKB-KW"/>
</dbReference>
<feature type="domain" description="CobW C-terminal" evidence="7">
    <location>
        <begin position="230"/>
        <end position="324"/>
    </location>
</feature>
<dbReference type="Pfam" id="PF07683">
    <property type="entry name" value="CobW_C"/>
    <property type="match status" value="1"/>
</dbReference>
<evidence type="ECO:0000256" key="3">
    <source>
        <dbReference type="ARBA" id="ARBA00023186"/>
    </source>
</evidence>
<dbReference type="KEGG" id="bcai:K788_0000579"/>
<evidence type="ECO:0000256" key="1">
    <source>
        <dbReference type="ARBA" id="ARBA00022741"/>
    </source>
</evidence>
<comment type="function">
    <text evidence="5">Zinc chaperone that directly transfers zinc cofactor to target proteins, thereby activating them. Zinc is transferred from the CXCC motif in the GTPase domain to the zinc binding site in target proteins in a process requiring GTP hydrolysis.</text>
</comment>
<dbReference type="CDD" id="cd03112">
    <property type="entry name" value="CobW-like"/>
    <property type="match status" value="1"/>
</dbReference>
<dbReference type="PANTHER" id="PTHR13748">
    <property type="entry name" value="COBW-RELATED"/>
    <property type="match status" value="1"/>
</dbReference>
<dbReference type="SUPFAM" id="SSF52540">
    <property type="entry name" value="P-loop containing nucleoside triphosphate hydrolases"/>
    <property type="match status" value="1"/>
</dbReference>
<dbReference type="GO" id="GO:0005737">
    <property type="term" value="C:cytoplasm"/>
    <property type="evidence" value="ECO:0007669"/>
    <property type="project" value="TreeGrafter"/>
</dbReference>
<protein>
    <submittedName>
        <fullName evidence="8">Putative metal chaperone, involved in Zn homeostasis, GTPase of COG0523 family</fullName>
    </submittedName>
</protein>
<organism evidence="8 9">
    <name type="scientific">Paraburkholderia caribensis MBA4</name>
    <dbReference type="NCBI Taxonomy" id="1323664"/>
    <lineage>
        <taxon>Bacteria</taxon>
        <taxon>Pseudomonadati</taxon>
        <taxon>Pseudomonadota</taxon>
        <taxon>Betaproteobacteria</taxon>
        <taxon>Burkholderiales</taxon>
        <taxon>Burkholderiaceae</taxon>
        <taxon>Paraburkholderia</taxon>
    </lineage>
</organism>
<evidence type="ECO:0000259" key="7">
    <source>
        <dbReference type="SMART" id="SM00833"/>
    </source>
</evidence>
<keyword evidence="1" id="KW-0547">Nucleotide-binding</keyword>
<dbReference type="Pfam" id="PF02492">
    <property type="entry name" value="cobW"/>
    <property type="match status" value="1"/>
</dbReference>
<evidence type="ECO:0000313" key="8">
    <source>
        <dbReference type="EMBL" id="ALL68353.1"/>
    </source>
</evidence>
<proteinExistence type="inferred from homology"/>
<sequence>MDIAVSDTRIPATVITGFLGAGKTTLLNKILRNQSGRKVAVIVNEFGEVGIDGQLIFDDENEELIEFNNGCLCCTVRGDLIETLERIRERAGDLDAILIETTGLADPAPVASTFFVSDEVKSAARLDAFITVVDAVNFDRSLEENEEAREQLGFADIVLVNKTDLVQDEEVLRIEARIARLNPLAKVYRTTQAEIDPALVLATNAFQLDAKLQVDPLFLEEHAHEHDASISSIVLREERPVDMNRFMSWISTLLQDQGGAILRSKGVFNASGFRERVLFQSVRMLTTISRLEPWEEGAEKVTEYVVIGRGLDRVALMAGFAECVSR</sequence>
<evidence type="ECO:0000256" key="5">
    <source>
        <dbReference type="ARBA" id="ARBA00045658"/>
    </source>
</evidence>
<evidence type="ECO:0000256" key="4">
    <source>
        <dbReference type="ARBA" id="ARBA00034320"/>
    </source>
</evidence>
<reference evidence="8 9" key="1">
    <citation type="journal article" date="2014" name="Genome Announc.">
        <title>Draft Genome Sequence of the Haloacid-Degrading Burkholderia caribensis Strain MBA4.</title>
        <authorList>
            <person name="Pan Y."/>
            <person name="Kong K.F."/>
            <person name="Tsang J.S."/>
        </authorList>
    </citation>
    <scope>NUCLEOTIDE SEQUENCE [LARGE SCALE GENOMIC DNA]</scope>
    <source>
        <strain evidence="8 9">MBA4</strain>
    </source>
</reference>
<dbReference type="SUPFAM" id="SSF90002">
    <property type="entry name" value="Hypothetical protein YjiA, C-terminal domain"/>
    <property type="match status" value="1"/>
</dbReference>
<comment type="catalytic activity">
    <reaction evidence="6">
        <text>GTP + H2O = GDP + phosphate + H(+)</text>
        <dbReference type="Rhea" id="RHEA:19669"/>
        <dbReference type="ChEBI" id="CHEBI:15377"/>
        <dbReference type="ChEBI" id="CHEBI:15378"/>
        <dbReference type="ChEBI" id="CHEBI:37565"/>
        <dbReference type="ChEBI" id="CHEBI:43474"/>
        <dbReference type="ChEBI" id="CHEBI:58189"/>
    </reaction>
    <physiologicalReaction direction="left-to-right" evidence="6">
        <dbReference type="Rhea" id="RHEA:19670"/>
    </physiologicalReaction>
</comment>